<dbReference type="Gene3D" id="1.20.1290.10">
    <property type="entry name" value="AhpD-like"/>
    <property type="match status" value="1"/>
</dbReference>
<comment type="caution">
    <text evidence="2">The sequence shown here is derived from an EMBL/GenBank/DDBJ whole genome shotgun (WGS) entry which is preliminary data.</text>
</comment>
<dbReference type="Proteomes" id="UP000306602">
    <property type="component" value="Unassembled WGS sequence"/>
</dbReference>
<dbReference type="PANTHER" id="PTHR35446:SF2">
    <property type="entry name" value="CARBOXYMUCONOLACTONE DECARBOXYLASE-LIKE DOMAIN-CONTAINING PROTEIN"/>
    <property type="match status" value="1"/>
</dbReference>
<organism evidence="2 3">
    <name type="scientific">Aliishimia ponticola</name>
    <dbReference type="NCBI Taxonomy" id="2499833"/>
    <lineage>
        <taxon>Bacteria</taxon>
        <taxon>Pseudomonadati</taxon>
        <taxon>Pseudomonadota</taxon>
        <taxon>Alphaproteobacteria</taxon>
        <taxon>Rhodobacterales</taxon>
        <taxon>Paracoccaceae</taxon>
        <taxon>Aliishimia</taxon>
    </lineage>
</organism>
<evidence type="ECO:0000313" key="2">
    <source>
        <dbReference type="EMBL" id="THH36664.1"/>
    </source>
</evidence>
<dbReference type="AlphaFoldDB" id="A0A4S4NB94"/>
<proteinExistence type="predicted"/>
<gene>
    <name evidence="2" type="ORF">E4Z66_06855</name>
</gene>
<dbReference type="PANTHER" id="PTHR35446">
    <property type="entry name" value="SI:CH211-175M2.5"/>
    <property type="match status" value="1"/>
</dbReference>
<evidence type="ECO:0000313" key="3">
    <source>
        <dbReference type="Proteomes" id="UP000306602"/>
    </source>
</evidence>
<dbReference type="GO" id="GO:0051920">
    <property type="term" value="F:peroxiredoxin activity"/>
    <property type="evidence" value="ECO:0007669"/>
    <property type="project" value="InterPro"/>
</dbReference>
<protein>
    <submittedName>
        <fullName evidence="2">Carboxymuconolactone decarboxylase family protein</fullName>
    </submittedName>
</protein>
<dbReference type="InterPro" id="IPR029032">
    <property type="entry name" value="AhpD-like"/>
</dbReference>
<name>A0A4S4NB94_9RHOB</name>
<dbReference type="Pfam" id="PF02627">
    <property type="entry name" value="CMD"/>
    <property type="match status" value="1"/>
</dbReference>
<dbReference type="RefSeq" id="WP_136462265.1">
    <property type="nucleotide sequence ID" value="NZ_SRKY01000002.1"/>
</dbReference>
<feature type="domain" description="Carboxymuconolactone decarboxylase-like" evidence="1">
    <location>
        <begin position="41"/>
        <end position="124"/>
    </location>
</feature>
<evidence type="ECO:0000259" key="1">
    <source>
        <dbReference type="Pfam" id="PF02627"/>
    </source>
</evidence>
<dbReference type="InterPro" id="IPR003779">
    <property type="entry name" value="CMD-like"/>
</dbReference>
<sequence>MPLIAALEEDEMTPELLEEFSFFRGTLGGIPNSIRTMARRPEIARAYTELNKAVMGDYGAVTLEFKRLVGYVSSFASGCLYCQAHMILASERFGASEERLNSVYDFEDSPHYTDAEKAALAFAHAAASVPNMVTEEVGARLREHWSEEAIVEITAVVALFGYLNRWNDSMGTALEELPHDRGQKRLVDATGWEIGKHGTT</sequence>
<dbReference type="OrthoDB" id="9801997at2"/>
<reference evidence="2 3" key="1">
    <citation type="submission" date="2019-04" db="EMBL/GenBank/DDBJ databases">
        <title>Shimia ponticola sp. nov., isolated from seawater.</title>
        <authorList>
            <person name="Kim Y.-O."/>
            <person name="Yoon J.-H."/>
        </authorList>
    </citation>
    <scope>NUCLEOTIDE SEQUENCE [LARGE SCALE GENOMIC DNA]</scope>
    <source>
        <strain evidence="2 3">MYP11</strain>
    </source>
</reference>
<keyword evidence="3" id="KW-1185">Reference proteome</keyword>
<accession>A0A4S4NB94</accession>
<dbReference type="EMBL" id="SRKY01000002">
    <property type="protein sequence ID" value="THH36664.1"/>
    <property type="molecule type" value="Genomic_DNA"/>
</dbReference>
<dbReference type="SUPFAM" id="SSF69118">
    <property type="entry name" value="AhpD-like"/>
    <property type="match status" value="1"/>
</dbReference>